<dbReference type="EMBL" id="JTLV02000001">
    <property type="protein sequence ID" value="PQM30889.1"/>
    <property type="molecule type" value="Genomic_DNA"/>
</dbReference>
<comment type="caution">
    <text evidence="1">The sequence shown here is derived from an EMBL/GenBank/DDBJ whole genome shotgun (WGS) entry which is preliminary data.</text>
</comment>
<dbReference type="RefSeq" id="WP_040093064.1">
    <property type="nucleotide sequence ID" value="NZ_CM020866.1"/>
</dbReference>
<keyword evidence="2" id="KW-1185">Reference proteome</keyword>
<dbReference type="AlphaFoldDB" id="A0A2P6FBQ3"/>
<reference evidence="1 2" key="1">
    <citation type="journal article" date="2015" name="MBio">
        <title>Genome sequence of the Drosophila melanogaster male-killing Spiroplasma strain MSRO endosymbiont.</title>
        <authorList>
            <person name="Paredes J.C."/>
            <person name="Herren J.K."/>
            <person name="Schupfer F."/>
            <person name="Marin R."/>
            <person name="Claverol S."/>
            <person name="Kuo C.H."/>
            <person name="Lemaitre B."/>
            <person name="Beven L."/>
        </authorList>
    </citation>
    <scope>NUCLEOTIDE SEQUENCE [LARGE SCALE GENOMIC DNA]</scope>
    <source>
        <strain evidence="1 2">MSRO</strain>
    </source>
</reference>
<protein>
    <submittedName>
        <fullName evidence="1">Uncharacterized protein</fullName>
    </submittedName>
</protein>
<accession>A0A2P6FBQ3</accession>
<evidence type="ECO:0000313" key="1">
    <source>
        <dbReference type="EMBL" id="PQM30889.1"/>
    </source>
</evidence>
<gene>
    <name evidence="1" type="ORF">SMSRO_SF006810</name>
</gene>
<name>A0A2P6FBQ3_9MOLU</name>
<proteinExistence type="predicted"/>
<organism evidence="1 2">
    <name type="scientific">Spiroplasma poulsonii</name>
    <dbReference type="NCBI Taxonomy" id="2138"/>
    <lineage>
        <taxon>Bacteria</taxon>
        <taxon>Bacillati</taxon>
        <taxon>Mycoplasmatota</taxon>
        <taxon>Mollicutes</taxon>
        <taxon>Entomoplasmatales</taxon>
        <taxon>Spiroplasmataceae</taxon>
        <taxon>Spiroplasma</taxon>
    </lineage>
</organism>
<dbReference type="OrthoDB" id="389888at2"/>
<dbReference type="Proteomes" id="UP000031565">
    <property type="component" value="Unassembled WGS sequence"/>
</dbReference>
<sequence>MNNKVLSNNKWLDKFADLVAKIQHLTNIPYVDCETCNYENQMSNLVFANSSYEILSVLIKSACGHDVAQGVSFSRMVNDNGSDFELLGEGITECWVHKAKPCTHHLDESKAFVCYQCDNLKSKIMRIDNVNVCSLKCLKDYLNAQVK</sequence>
<evidence type="ECO:0000313" key="2">
    <source>
        <dbReference type="Proteomes" id="UP000031565"/>
    </source>
</evidence>